<keyword evidence="2 4" id="KW-0012">Acyltransferase</keyword>
<dbReference type="InterPro" id="IPR002123">
    <property type="entry name" value="Plipid/glycerol_acylTrfase"/>
</dbReference>
<evidence type="ECO:0000256" key="2">
    <source>
        <dbReference type="ARBA" id="ARBA00023315"/>
    </source>
</evidence>
<reference evidence="5" key="1">
    <citation type="submission" date="2016-10" db="EMBL/GenBank/DDBJ databases">
        <authorList>
            <person name="Varghese N."/>
            <person name="Submissions S."/>
        </authorList>
    </citation>
    <scope>NUCLEOTIDE SEQUENCE [LARGE SCALE GENOMIC DNA]</scope>
    <source>
        <strain evidence="5">DSM 45459</strain>
    </source>
</reference>
<organism evidence="4 5">
    <name type="scientific">Actinopolyspora saharensis</name>
    <dbReference type="NCBI Taxonomy" id="995062"/>
    <lineage>
        <taxon>Bacteria</taxon>
        <taxon>Bacillati</taxon>
        <taxon>Actinomycetota</taxon>
        <taxon>Actinomycetes</taxon>
        <taxon>Actinopolysporales</taxon>
        <taxon>Actinopolysporaceae</taxon>
        <taxon>Actinopolyspora</taxon>
    </lineage>
</organism>
<dbReference type="STRING" id="995062.SAMN04489718_1348"/>
<protein>
    <submittedName>
        <fullName evidence="4">1-acyl-sn-glycerol-3-phosphate acyltransferase</fullName>
    </submittedName>
</protein>
<dbReference type="GO" id="GO:0006654">
    <property type="term" value="P:phosphatidic acid biosynthetic process"/>
    <property type="evidence" value="ECO:0007669"/>
    <property type="project" value="TreeGrafter"/>
</dbReference>
<dbReference type="PANTHER" id="PTHR10434">
    <property type="entry name" value="1-ACYL-SN-GLYCEROL-3-PHOSPHATE ACYLTRANSFERASE"/>
    <property type="match status" value="1"/>
</dbReference>
<accession>A0A1H1A0I4</accession>
<dbReference type="AlphaFoldDB" id="A0A1H1A0I4"/>
<feature type="domain" description="Phospholipid/glycerol acyltransferase" evidence="3">
    <location>
        <begin position="33"/>
        <end position="142"/>
    </location>
</feature>
<evidence type="ECO:0000313" key="4">
    <source>
        <dbReference type="EMBL" id="SDQ33234.1"/>
    </source>
</evidence>
<evidence type="ECO:0000259" key="3">
    <source>
        <dbReference type="SMART" id="SM00563"/>
    </source>
</evidence>
<keyword evidence="5" id="KW-1185">Reference proteome</keyword>
<dbReference type="EMBL" id="FNKO01000001">
    <property type="protein sequence ID" value="SDQ33234.1"/>
    <property type="molecule type" value="Genomic_DNA"/>
</dbReference>
<proteinExistence type="predicted"/>
<evidence type="ECO:0000313" key="5">
    <source>
        <dbReference type="Proteomes" id="UP000199301"/>
    </source>
</evidence>
<gene>
    <name evidence="4" type="ORF">SAMN04489718_1348</name>
</gene>
<dbReference type="PANTHER" id="PTHR10434:SF11">
    <property type="entry name" value="1-ACYL-SN-GLYCEROL-3-PHOSPHATE ACYLTRANSFERASE"/>
    <property type="match status" value="1"/>
</dbReference>
<sequence>MRRFGRAMGGAVLRSVYRIRVRHAERFPESGPVVLVANHSSLVDGPVLFGVLPRGAAFLVKHELFHGVLGWVLRKLGQIPVRRGAPDRGALSVATRVLRSGGVLGVFPEGTREGGMADARHGAAWLARSTGARLVPVACRGTAPVSGRRRFRPEVDVLVGEPVDPPEVRGRAGLAAATERIRTELAGLLAELDGSGSGFDTETTT</sequence>
<name>A0A1H1A0I4_9ACTN</name>
<dbReference type="Proteomes" id="UP000199301">
    <property type="component" value="Unassembled WGS sequence"/>
</dbReference>
<dbReference type="GO" id="GO:0003841">
    <property type="term" value="F:1-acylglycerol-3-phosphate O-acyltransferase activity"/>
    <property type="evidence" value="ECO:0007669"/>
    <property type="project" value="TreeGrafter"/>
</dbReference>
<dbReference type="SUPFAM" id="SSF69593">
    <property type="entry name" value="Glycerol-3-phosphate (1)-acyltransferase"/>
    <property type="match status" value="1"/>
</dbReference>
<keyword evidence="1 4" id="KW-0808">Transferase</keyword>
<dbReference type="CDD" id="cd07989">
    <property type="entry name" value="LPLAT_AGPAT-like"/>
    <property type="match status" value="1"/>
</dbReference>
<dbReference type="Pfam" id="PF01553">
    <property type="entry name" value="Acyltransferase"/>
    <property type="match status" value="1"/>
</dbReference>
<evidence type="ECO:0000256" key="1">
    <source>
        <dbReference type="ARBA" id="ARBA00022679"/>
    </source>
</evidence>
<dbReference type="SMART" id="SM00563">
    <property type="entry name" value="PlsC"/>
    <property type="match status" value="1"/>
</dbReference>